<evidence type="ECO:0000256" key="1">
    <source>
        <dbReference type="ARBA" id="ARBA00022603"/>
    </source>
</evidence>
<dbReference type="RefSeq" id="WP_055605850.1">
    <property type="nucleotide sequence ID" value="NZ_CP023697.1"/>
</dbReference>
<feature type="domain" description="Methyltransferase" evidence="4">
    <location>
        <begin position="63"/>
        <end position="153"/>
    </location>
</feature>
<keyword evidence="6" id="KW-1185">Reference proteome</keyword>
<organism evidence="5 6">
    <name type="scientific">Streptomyces prasinus</name>
    <dbReference type="NCBI Taxonomy" id="67345"/>
    <lineage>
        <taxon>Bacteria</taxon>
        <taxon>Bacillati</taxon>
        <taxon>Actinomycetota</taxon>
        <taxon>Actinomycetes</taxon>
        <taxon>Kitasatosporales</taxon>
        <taxon>Streptomycetaceae</taxon>
        <taxon>Streptomyces</taxon>
    </lineage>
</organism>
<dbReference type="Pfam" id="PF13649">
    <property type="entry name" value="Methyltransf_25"/>
    <property type="match status" value="1"/>
</dbReference>
<dbReference type="GO" id="GO:0032259">
    <property type="term" value="P:methylation"/>
    <property type="evidence" value="ECO:0007669"/>
    <property type="project" value="UniProtKB-KW"/>
</dbReference>
<dbReference type="Proteomes" id="UP000326041">
    <property type="component" value="Chromosome"/>
</dbReference>
<reference evidence="5 6" key="1">
    <citation type="submission" date="2017-09" db="EMBL/GenBank/DDBJ databases">
        <authorList>
            <person name="Lee N."/>
            <person name="Cho B.-K."/>
        </authorList>
    </citation>
    <scope>NUCLEOTIDE SEQUENCE [LARGE SCALE GENOMIC DNA]</scope>
    <source>
        <strain evidence="5 6">ATCC 13879</strain>
    </source>
</reference>
<evidence type="ECO:0000313" key="6">
    <source>
        <dbReference type="Proteomes" id="UP000326041"/>
    </source>
</evidence>
<dbReference type="CDD" id="cd02440">
    <property type="entry name" value="AdoMet_MTases"/>
    <property type="match status" value="1"/>
</dbReference>
<dbReference type="GeneID" id="95536939"/>
<gene>
    <name evidence="5" type="ORF">CP972_20725</name>
</gene>
<dbReference type="InterPro" id="IPR029063">
    <property type="entry name" value="SAM-dependent_MTases_sf"/>
</dbReference>
<name>A0ABX6AZ14_9ACTN</name>
<dbReference type="PANTHER" id="PTHR43861:SF1">
    <property type="entry name" value="TRANS-ACONITATE 2-METHYLTRANSFERASE"/>
    <property type="match status" value="1"/>
</dbReference>
<protein>
    <submittedName>
        <fullName evidence="5">Class I SAM-dependent methyltransferase</fullName>
    </submittedName>
</protein>
<evidence type="ECO:0000256" key="2">
    <source>
        <dbReference type="ARBA" id="ARBA00022679"/>
    </source>
</evidence>
<proteinExistence type="predicted"/>
<keyword evidence="2" id="KW-0808">Transferase</keyword>
<dbReference type="SUPFAM" id="SSF53335">
    <property type="entry name" value="S-adenosyl-L-methionine-dependent methyltransferases"/>
    <property type="match status" value="1"/>
</dbReference>
<sequence length="239" mass="25854">MTDTATASAPAPDHIAATRAFYDAVAEDYADRFRDVFAAQHLERALLTGFAGLVEAGGTGGEVADLGCGPGWVTAHLASRGLDVFGLDLSESMLRVARREHPDLRFEQGSMREPGIPDGTLAGIVSWYSSIHTPQDELPELLAGFRRLLAPGGHLMLAFQVGEGTRHIEHPFGHPVALDFRRRRPDRMAEALEAAGFTLVLRSERAADEEQGESTPQAFLIARTPRVARSADRHPAPPS</sequence>
<keyword evidence="1 5" id="KW-0489">Methyltransferase</keyword>
<evidence type="ECO:0000256" key="3">
    <source>
        <dbReference type="SAM" id="MobiDB-lite"/>
    </source>
</evidence>
<evidence type="ECO:0000259" key="4">
    <source>
        <dbReference type="Pfam" id="PF13649"/>
    </source>
</evidence>
<dbReference type="EMBL" id="CP023697">
    <property type="protein sequence ID" value="QEV07733.1"/>
    <property type="molecule type" value="Genomic_DNA"/>
</dbReference>
<dbReference type="InterPro" id="IPR041698">
    <property type="entry name" value="Methyltransf_25"/>
</dbReference>
<dbReference type="GO" id="GO:0008168">
    <property type="term" value="F:methyltransferase activity"/>
    <property type="evidence" value="ECO:0007669"/>
    <property type="project" value="UniProtKB-KW"/>
</dbReference>
<accession>A0ABX6AZ14</accession>
<dbReference type="PANTHER" id="PTHR43861">
    <property type="entry name" value="TRANS-ACONITATE 2-METHYLTRANSFERASE-RELATED"/>
    <property type="match status" value="1"/>
</dbReference>
<feature type="compositionally biased region" description="Basic and acidic residues" evidence="3">
    <location>
        <begin position="229"/>
        <end position="239"/>
    </location>
</feature>
<dbReference type="Gene3D" id="3.40.50.150">
    <property type="entry name" value="Vaccinia Virus protein VP39"/>
    <property type="match status" value="1"/>
</dbReference>
<feature type="region of interest" description="Disordered" evidence="3">
    <location>
        <begin position="206"/>
        <end position="239"/>
    </location>
</feature>
<evidence type="ECO:0000313" key="5">
    <source>
        <dbReference type="EMBL" id="QEV07733.1"/>
    </source>
</evidence>